<gene>
    <name evidence="1" type="ORF">SEA_PHABBA_28</name>
</gene>
<organism evidence="1 2">
    <name type="scientific">Mycobacterium phage Phabba</name>
    <dbReference type="NCBI Taxonomy" id="2027899"/>
    <lineage>
        <taxon>Viruses</taxon>
        <taxon>Duplodnaviria</taxon>
        <taxon>Heunggongvirae</taxon>
        <taxon>Uroviricota</taxon>
        <taxon>Caudoviricetes</taxon>
        <taxon>Ceeclamvirinae</taxon>
        <taxon>Myrnavirus</taxon>
        <taxon>Myrnavirus phabba</taxon>
        <taxon>Myranavirus phabba</taxon>
    </lineage>
</organism>
<sequence>MNLTGIKVGDRVTIEESQYGHRHGQPYEPRLSYGNVTKVARKYFTVAVEFTYSGLSQDVRYKDQQFEIATGLERPQNPNYTSYRDEAFTEEGWNEELYKREIRKKIRDDHKFHGSGGFDGTLSRLEDLTLLEQVELLAFLDRVKERRATVDLDR</sequence>
<evidence type="ECO:0000313" key="1">
    <source>
        <dbReference type="EMBL" id="ASZ74603.1"/>
    </source>
</evidence>
<dbReference type="Proteomes" id="UP000226037">
    <property type="component" value="Segment"/>
</dbReference>
<keyword evidence="2" id="KW-1185">Reference proteome</keyword>
<evidence type="ECO:0000313" key="2">
    <source>
        <dbReference type="Proteomes" id="UP000226037"/>
    </source>
</evidence>
<protein>
    <submittedName>
        <fullName evidence="1">Uncharacterized protein</fullName>
    </submittedName>
</protein>
<accession>A0A249XS86</accession>
<reference evidence="2" key="1">
    <citation type="submission" date="2017-08" db="EMBL/GenBank/DDBJ databases">
        <authorList>
            <person name="de Groot N.N."/>
        </authorList>
    </citation>
    <scope>NUCLEOTIDE SEQUENCE [LARGE SCALE GENOMIC DNA]</scope>
</reference>
<dbReference type="Pfam" id="PF24203">
    <property type="entry name" value="Phage_ProQ_C_like"/>
    <property type="match status" value="1"/>
</dbReference>
<name>A0A249XS86_9CAUD</name>
<dbReference type="EMBL" id="MF668280">
    <property type="protein sequence ID" value="ASZ74603.1"/>
    <property type="molecule type" value="Genomic_DNA"/>
</dbReference>
<dbReference type="InterPro" id="IPR056982">
    <property type="entry name" value="Phage_ProQ_C-like"/>
</dbReference>
<proteinExistence type="predicted"/>